<proteinExistence type="predicted"/>
<dbReference type="InterPro" id="IPR007816">
    <property type="entry name" value="ResB-like_domain"/>
</dbReference>
<evidence type="ECO:0000256" key="2">
    <source>
        <dbReference type="ARBA" id="ARBA00022692"/>
    </source>
</evidence>
<keyword evidence="3" id="KW-0201">Cytochrome c-type biogenesis</keyword>
<evidence type="ECO:0000256" key="5">
    <source>
        <dbReference type="ARBA" id="ARBA00023136"/>
    </source>
</evidence>
<reference evidence="8" key="1">
    <citation type="submission" date="2013-08" db="EMBL/GenBank/DDBJ databases">
        <authorList>
            <person name="Durkin A.S."/>
            <person name="Haft D.R."/>
            <person name="McCorrison J."/>
            <person name="Torralba M."/>
            <person name="Gillis M."/>
            <person name="Haft D.H."/>
            <person name="Methe B."/>
            <person name="Sutton G."/>
            <person name="Nelson K.E."/>
        </authorList>
    </citation>
    <scope>NUCLEOTIDE SEQUENCE [LARGE SCALE GENOMIC DNA]</scope>
    <source>
        <strain evidence="8">F0233</strain>
    </source>
</reference>
<gene>
    <name evidence="8" type="ORF">HMPREF0682_1399</name>
</gene>
<comment type="caution">
    <text evidence="8">The sequence shown here is derived from an EMBL/GenBank/DDBJ whole genome shotgun (WGS) entry which is preliminary data.</text>
</comment>
<protein>
    <submittedName>
        <fullName evidence="8">ResB-like protein</fullName>
    </submittedName>
</protein>
<dbReference type="RefSeq" id="WP_021797968.1">
    <property type="nucleotide sequence ID" value="NZ_ACVN02000219.1"/>
</dbReference>
<feature type="transmembrane region" description="Helical" evidence="6">
    <location>
        <begin position="405"/>
        <end position="424"/>
    </location>
</feature>
<evidence type="ECO:0000313" key="9">
    <source>
        <dbReference type="Proteomes" id="UP000017052"/>
    </source>
</evidence>
<evidence type="ECO:0000259" key="7">
    <source>
        <dbReference type="Pfam" id="PF05140"/>
    </source>
</evidence>
<name>U2RUB1_9ACTN</name>
<dbReference type="Pfam" id="PF05140">
    <property type="entry name" value="ResB"/>
    <property type="match status" value="1"/>
</dbReference>
<dbReference type="InterPro" id="IPR023494">
    <property type="entry name" value="Cyt_c_bgen_Ccs1/CcsB/ResB"/>
</dbReference>
<dbReference type="PANTHER" id="PTHR31566:SF0">
    <property type="entry name" value="CYTOCHROME C BIOGENESIS PROTEIN CCS1, CHLOROPLASTIC"/>
    <property type="match status" value="1"/>
</dbReference>
<dbReference type="AlphaFoldDB" id="U2RUB1"/>
<keyword evidence="2 6" id="KW-0812">Transmembrane</keyword>
<evidence type="ECO:0000256" key="3">
    <source>
        <dbReference type="ARBA" id="ARBA00022748"/>
    </source>
</evidence>
<evidence type="ECO:0000256" key="6">
    <source>
        <dbReference type="SAM" id="Phobius"/>
    </source>
</evidence>
<dbReference type="PANTHER" id="PTHR31566">
    <property type="entry name" value="CYTOCHROME C BIOGENESIS PROTEIN CCS1, CHLOROPLASTIC"/>
    <property type="match status" value="1"/>
</dbReference>
<sequence>MATANDEYDEEAPQIGIGDFFGAIYRFFHNKKVGLVLILAMGVLSLLGILIDQADSTVRADADMYNSWLEQARTKYGGWTSVLDTIGFFHMFSSPLYLAVLVLLALSIIACTVHRIPVLWRNAVHPKTRVTEGFYARARTRSRAVTPLSVDEAHDRVRSMLSKARFRVVTDPERPDQLYADRFRFAPFGTVLAHAAFIIILVGFTLTGAAGFHDENVTIPLEGRVDVGHGTGLQAELISFEDSYYDDGSPKDYVSDLAVYRGDQQVARQSVRVNHPLTVDGVSFNQSSFGTAADVTIADADGVGITTQVIPLQWTTDDEQNAYGMVTLPDQHLDVYVMAAASGATSSELAPGQVRIEVYGEGERTLRGSGTVQQGTQGTVGGLKFTFNREKAYAGLLVARDPGAAWVWVGSGLLLVGICTTMFARHRRVWVRISEDPSGGALVRFACPDRHDTSFENRLDRMAASLGDTVEEDADNA</sequence>
<dbReference type="OrthoDB" id="9770923at2"/>
<organism evidence="8 9">
    <name type="scientific">Propionibacterium acidifaciens F0233</name>
    <dbReference type="NCBI Taxonomy" id="553198"/>
    <lineage>
        <taxon>Bacteria</taxon>
        <taxon>Bacillati</taxon>
        <taxon>Actinomycetota</taxon>
        <taxon>Actinomycetes</taxon>
        <taxon>Propionibacteriales</taxon>
        <taxon>Propionibacteriaceae</taxon>
        <taxon>Propionibacterium</taxon>
    </lineage>
</organism>
<keyword evidence="9" id="KW-1185">Reference proteome</keyword>
<feature type="domain" description="ResB-like" evidence="7">
    <location>
        <begin position="32"/>
        <end position="452"/>
    </location>
</feature>
<accession>U2RUB1</accession>
<keyword evidence="4 6" id="KW-1133">Transmembrane helix</keyword>
<keyword evidence="5 6" id="KW-0472">Membrane</keyword>
<evidence type="ECO:0000313" key="8">
    <source>
        <dbReference type="EMBL" id="ERK54257.1"/>
    </source>
</evidence>
<evidence type="ECO:0000256" key="4">
    <source>
        <dbReference type="ARBA" id="ARBA00022989"/>
    </source>
</evidence>
<dbReference type="EMBL" id="ACVN02000219">
    <property type="protein sequence ID" value="ERK54257.1"/>
    <property type="molecule type" value="Genomic_DNA"/>
</dbReference>
<dbReference type="GO" id="GO:0016020">
    <property type="term" value="C:membrane"/>
    <property type="evidence" value="ECO:0007669"/>
    <property type="project" value="UniProtKB-SubCell"/>
</dbReference>
<evidence type="ECO:0000256" key="1">
    <source>
        <dbReference type="ARBA" id="ARBA00004141"/>
    </source>
</evidence>
<comment type="subcellular location">
    <subcellularLocation>
        <location evidence="1">Membrane</location>
        <topology evidence="1">Multi-pass membrane protein</topology>
    </subcellularLocation>
</comment>
<feature type="transmembrane region" description="Helical" evidence="6">
    <location>
        <begin position="33"/>
        <end position="51"/>
    </location>
</feature>
<dbReference type="GO" id="GO:0017004">
    <property type="term" value="P:cytochrome complex assembly"/>
    <property type="evidence" value="ECO:0007669"/>
    <property type="project" value="UniProtKB-KW"/>
</dbReference>
<feature type="transmembrane region" description="Helical" evidence="6">
    <location>
        <begin position="191"/>
        <end position="212"/>
    </location>
</feature>
<dbReference type="Proteomes" id="UP000017052">
    <property type="component" value="Unassembled WGS sequence"/>
</dbReference>
<feature type="transmembrane region" description="Helical" evidence="6">
    <location>
        <begin position="96"/>
        <end position="120"/>
    </location>
</feature>
<dbReference type="GeneID" id="95358846"/>